<evidence type="ECO:0000259" key="7">
    <source>
        <dbReference type="PROSITE" id="PS51186"/>
    </source>
</evidence>
<accession>A0A6J8A4J5</accession>
<evidence type="ECO:0000313" key="9">
    <source>
        <dbReference type="Proteomes" id="UP000507470"/>
    </source>
</evidence>
<name>A0A6J8A4J5_MYTCO</name>
<dbReference type="PROSITE" id="PS51186">
    <property type="entry name" value="GNAT"/>
    <property type="match status" value="1"/>
</dbReference>
<dbReference type="InterPro" id="IPR000182">
    <property type="entry name" value="GNAT_dom"/>
</dbReference>
<dbReference type="PANTHER" id="PTHR13355">
    <property type="entry name" value="GLUCOSAMINE 6-PHOSPHATE N-ACETYLTRANSFERASE"/>
    <property type="match status" value="1"/>
</dbReference>
<keyword evidence="9" id="KW-1185">Reference proteome</keyword>
<dbReference type="Proteomes" id="UP000507470">
    <property type="component" value="Unassembled WGS sequence"/>
</dbReference>
<dbReference type="FunFam" id="3.40.630.30:FF:000043">
    <property type="entry name" value="Glucosamine 6-phosphate N-acetyltransferase"/>
    <property type="match status" value="1"/>
</dbReference>
<dbReference type="SUPFAM" id="SSF55729">
    <property type="entry name" value="Acyl-CoA N-acyltransferases (Nat)"/>
    <property type="match status" value="1"/>
</dbReference>
<evidence type="ECO:0000256" key="2">
    <source>
        <dbReference type="ARBA" id="ARBA00006048"/>
    </source>
</evidence>
<dbReference type="UniPathway" id="UPA00113">
    <property type="reaction ID" value="UER00529"/>
</dbReference>
<dbReference type="PANTHER" id="PTHR13355:SF11">
    <property type="entry name" value="GLUCOSAMINE 6-PHOSPHATE N-ACETYLTRANSFERASE"/>
    <property type="match status" value="1"/>
</dbReference>
<comment type="catalytic activity">
    <reaction evidence="5 6">
        <text>D-glucosamine 6-phosphate + acetyl-CoA = N-acetyl-D-glucosamine 6-phosphate + CoA + H(+)</text>
        <dbReference type="Rhea" id="RHEA:10292"/>
        <dbReference type="ChEBI" id="CHEBI:15378"/>
        <dbReference type="ChEBI" id="CHEBI:57287"/>
        <dbReference type="ChEBI" id="CHEBI:57288"/>
        <dbReference type="ChEBI" id="CHEBI:57513"/>
        <dbReference type="ChEBI" id="CHEBI:58725"/>
        <dbReference type="EC" id="2.3.1.4"/>
    </reaction>
</comment>
<dbReference type="Gene3D" id="3.40.630.30">
    <property type="match status" value="1"/>
</dbReference>
<evidence type="ECO:0000313" key="8">
    <source>
        <dbReference type="EMBL" id="CAC5362283.1"/>
    </source>
</evidence>
<comment type="similarity">
    <text evidence="2 6">Belongs to the acetyltransferase family. GNA1 subfamily.</text>
</comment>
<dbReference type="OrthoDB" id="10039976at2759"/>
<comment type="pathway">
    <text evidence="1 6">Nucleotide-sugar biosynthesis; UDP-N-acetyl-alpha-D-glucosamine biosynthesis; N-acetyl-alpha-D-glucosamine 1-phosphate from alpha-D-glucosamine 6-phosphate (route I): step 1/2.</text>
</comment>
<keyword evidence="3 6" id="KW-0808">Transferase</keyword>
<dbReference type="InterPro" id="IPR039143">
    <property type="entry name" value="GNPNAT1-like"/>
</dbReference>
<evidence type="ECO:0000256" key="3">
    <source>
        <dbReference type="ARBA" id="ARBA00022679"/>
    </source>
</evidence>
<dbReference type="EMBL" id="CACVKT020000736">
    <property type="protein sequence ID" value="CAC5362283.1"/>
    <property type="molecule type" value="Genomic_DNA"/>
</dbReference>
<dbReference type="CDD" id="cd04301">
    <property type="entry name" value="NAT_SF"/>
    <property type="match status" value="1"/>
</dbReference>
<proteinExistence type="inferred from homology"/>
<evidence type="ECO:0000256" key="1">
    <source>
        <dbReference type="ARBA" id="ARBA00004832"/>
    </source>
</evidence>
<dbReference type="InterPro" id="IPR016181">
    <property type="entry name" value="Acyl_CoA_acyltransferase"/>
</dbReference>
<evidence type="ECO:0000256" key="6">
    <source>
        <dbReference type="RuleBase" id="RU365086"/>
    </source>
</evidence>
<evidence type="ECO:0000256" key="5">
    <source>
        <dbReference type="ARBA" id="ARBA00048964"/>
    </source>
</evidence>
<evidence type="ECO:0000256" key="4">
    <source>
        <dbReference type="ARBA" id="ARBA00023315"/>
    </source>
</evidence>
<dbReference type="GO" id="GO:0004343">
    <property type="term" value="F:glucosamine 6-phosphate N-acetyltransferase activity"/>
    <property type="evidence" value="ECO:0007669"/>
    <property type="project" value="UniProtKB-UniRule"/>
</dbReference>
<sequence>MTTNKKKANGVEDEPIFDPSVLRELDFEHKSRATYNPNISPQNPGEMLKLRPLYKSDYDKDYMNLLSQLTKVGNVSREEFEARFDDLKGCGDTYYVVVIEDQSLNQVIGTGTLVKERKFLRQCASRGRIEDIVVNNAYRGKQLGKLLLDVLTILCQKIDCYKLSLECLDGMVKFYKQFGFDKEDGQNYMVQRFHD</sequence>
<keyword evidence="4 6" id="KW-0012">Acyltransferase</keyword>
<protein>
    <recommendedName>
        <fullName evidence="6">Glucosamine 6-phosphate N-acetyltransferase</fullName>
        <ecNumber evidence="6">2.3.1.4</ecNumber>
    </recommendedName>
</protein>
<dbReference type="Pfam" id="PF00583">
    <property type="entry name" value="Acetyltransf_1"/>
    <property type="match status" value="1"/>
</dbReference>
<dbReference type="GO" id="GO:0006048">
    <property type="term" value="P:UDP-N-acetylglucosamine biosynthetic process"/>
    <property type="evidence" value="ECO:0007669"/>
    <property type="project" value="UniProtKB-UniRule"/>
</dbReference>
<dbReference type="AlphaFoldDB" id="A0A6J8A4J5"/>
<organism evidence="8 9">
    <name type="scientific">Mytilus coruscus</name>
    <name type="common">Sea mussel</name>
    <dbReference type="NCBI Taxonomy" id="42192"/>
    <lineage>
        <taxon>Eukaryota</taxon>
        <taxon>Metazoa</taxon>
        <taxon>Spiralia</taxon>
        <taxon>Lophotrochozoa</taxon>
        <taxon>Mollusca</taxon>
        <taxon>Bivalvia</taxon>
        <taxon>Autobranchia</taxon>
        <taxon>Pteriomorphia</taxon>
        <taxon>Mytilida</taxon>
        <taxon>Mytiloidea</taxon>
        <taxon>Mytilidae</taxon>
        <taxon>Mytilinae</taxon>
        <taxon>Mytilus</taxon>
    </lineage>
</organism>
<dbReference type="EC" id="2.3.1.4" evidence="6"/>
<reference evidence="8 9" key="1">
    <citation type="submission" date="2020-06" db="EMBL/GenBank/DDBJ databases">
        <authorList>
            <person name="Li R."/>
            <person name="Bekaert M."/>
        </authorList>
    </citation>
    <scope>NUCLEOTIDE SEQUENCE [LARGE SCALE GENOMIC DNA]</scope>
    <source>
        <strain evidence="9">wild</strain>
    </source>
</reference>
<feature type="domain" description="N-acetyltransferase" evidence="7">
    <location>
        <begin position="48"/>
        <end position="195"/>
    </location>
</feature>
<gene>
    <name evidence="8" type="ORF">MCOR_4093</name>
</gene>